<evidence type="ECO:0000313" key="1">
    <source>
        <dbReference type="EMBL" id="KKL60692.1"/>
    </source>
</evidence>
<dbReference type="AlphaFoldDB" id="A0A0F9GBX9"/>
<proteinExistence type="predicted"/>
<protein>
    <submittedName>
        <fullName evidence="1">Uncharacterized protein</fullName>
    </submittedName>
</protein>
<comment type="caution">
    <text evidence="1">The sequence shown here is derived from an EMBL/GenBank/DDBJ whole genome shotgun (WGS) entry which is preliminary data.</text>
</comment>
<reference evidence="1" key="1">
    <citation type="journal article" date="2015" name="Nature">
        <title>Complex archaea that bridge the gap between prokaryotes and eukaryotes.</title>
        <authorList>
            <person name="Spang A."/>
            <person name="Saw J.H."/>
            <person name="Jorgensen S.L."/>
            <person name="Zaremba-Niedzwiedzka K."/>
            <person name="Martijn J."/>
            <person name="Lind A.E."/>
            <person name="van Eijk R."/>
            <person name="Schleper C."/>
            <person name="Guy L."/>
            <person name="Ettema T.J."/>
        </authorList>
    </citation>
    <scope>NUCLEOTIDE SEQUENCE</scope>
</reference>
<name>A0A0F9GBX9_9ZZZZ</name>
<dbReference type="EMBL" id="LAZR01029062">
    <property type="protein sequence ID" value="KKL60692.1"/>
    <property type="molecule type" value="Genomic_DNA"/>
</dbReference>
<accession>A0A0F9GBX9</accession>
<organism evidence="1">
    <name type="scientific">marine sediment metagenome</name>
    <dbReference type="NCBI Taxonomy" id="412755"/>
    <lineage>
        <taxon>unclassified sequences</taxon>
        <taxon>metagenomes</taxon>
        <taxon>ecological metagenomes</taxon>
    </lineage>
</organism>
<sequence length="271" mass="28690">MAKLASSSYVGNGIDDRSITGVGFQPTWVLIKGNAAKYVWHKTPRFSGLESQRYSGVTSGIDQIQAFEADGFQLGLNVDVNSDGTTYFHQALLDGGDSDLDETLYTGDGNDDRSVTGAGFAPLFALVFSDDETGSETYFRTASMTAGESQSVIVAEAELNGIQDLEADGIQVGTLGGVNADTKLYAFIAIKDTNSADEGQYTGDGNDDRSISGVGFQPTWVCTKRDNASNFSQRMKMGVNTGDVSFHVGSSANAPPNHCYSLPLATGRIGP</sequence>
<gene>
    <name evidence="1" type="ORF">LCGC14_2202770</name>
</gene>